<name>A0ABV0PU31_9TELE</name>
<dbReference type="EMBL" id="JAHRIO010089157">
    <property type="protein sequence ID" value="MEQ2186989.1"/>
    <property type="molecule type" value="Genomic_DNA"/>
</dbReference>
<dbReference type="Proteomes" id="UP001476798">
    <property type="component" value="Unassembled WGS sequence"/>
</dbReference>
<evidence type="ECO:0000313" key="2">
    <source>
        <dbReference type="Proteomes" id="UP001476798"/>
    </source>
</evidence>
<evidence type="ECO:0000313" key="1">
    <source>
        <dbReference type="EMBL" id="MEQ2186989.1"/>
    </source>
</evidence>
<gene>
    <name evidence="1" type="ORF">GOODEAATRI_034530</name>
</gene>
<accession>A0ABV0PU31</accession>
<keyword evidence="2" id="KW-1185">Reference proteome</keyword>
<sequence>LYWLPVGQRSFPEEGGSMPLWIIVVFQLAGAAKFFRTFCLDFGAAGPDRARGPGWTVGLELERFCCRSLRTGKPWWGE</sequence>
<protein>
    <submittedName>
        <fullName evidence="1">Uncharacterized protein</fullName>
    </submittedName>
</protein>
<feature type="non-terminal residue" evidence="1">
    <location>
        <position position="1"/>
    </location>
</feature>
<organism evidence="1 2">
    <name type="scientific">Goodea atripinnis</name>
    <dbReference type="NCBI Taxonomy" id="208336"/>
    <lineage>
        <taxon>Eukaryota</taxon>
        <taxon>Metazoa</taxon>
        <taxon>Chordata</taxon>
        <taxon>Craniata</taxon>
        <taxon>Vertebrata</taxon>
        <taxon>Euteleostomi</taxon>
        <taxon>Actinopterygii</taxon>
        <taxon>Neopterygii</taxon>
        <taxon>Teleostei</taxon>
        <taxon>Neoteleostei</taxon>
        <taxon>Acanthomorphata</taxon>
        <taxon>Ovalentaria</taxon>
        <taxon>Atherinomorphae</taxon>
        <taxon>Cyprinodontiformes</taxon>
        <taxon>Goodeidae</taxon>
        <taxon>Goodea</taxon>
    </lineage>
</organism>
<proteinExistence type="predicted"/>
<comment type="caution">
    <text evidence="1">The sequence shown here is derived from an EMBL/GenBank/DDBJ whole genome shotgun (WGS) entry which is preliminary data.</text>
</comment>
<reference evidence="1 2" key="1">
    <citation type="submission" date="2021-06" db="EMBL/GenBank/DDBJ databases">
        <authorList>
            <person name="Palmer J.M."/>
        </authorList>
    </citation>
    <scope>NUCLEOTIDE SEQUENCE [LARGE SCALE GENOMIC DNA]</scope>
    <source>
        <strain evidence="1 2">GA_2019</strain>
        <tissue evidence="1">Muscle</tissue>
    </source>
</reference>